<name>A0AAV5V4R8_9BILA</name>
<dbReference type="Proteomes" id="UP001432322">
    <property type="component" value="Unassembled WGS sequence"/>
</dbReference>
<dbReference type="EMBL" id="BTSY01000002">
    <property type="protein sequence ID" value="GMT12855.1"/>
    <property type="molecule type" value="Genomic_DNA"/>
</dbReference>
<keyword evidence="2" id="KW-1185">Reference proteome</keyword>
<organism evidence="1 2">
    <name type="scientific">Pristionchus fissidentatus</name>
    <dbReference type="NCBI Taxonomy" id="1538716"/>
    <lineage>
        <taxon>Eukaryota</taxon>
        <taxon>Metazoa</taxon>
        <taxon>Ecdysozoa</taxon>
        <taxon>Nematoda</taxon>
        <taxon>Chromadorea</taxon>
        <taxon>Rhabditida</taxon>
        <taxon>Rhabditina</taxon>
        <taxon>Diplogasteromorpha</taxon>
        <taxon>Diplogasteroidea</taxon>
        <taxon>Neodiplogasteridae</taxon>
        <taxon>Pristionchus</taxon>
    </lineage>
</organism>
<reference evidence="1" key="1">
    <citation type="submission" date="2023-10" db="EMBL/GenBank/DDBJ databases">
        <title>Genome assembly of Pristionchus species.</title>
        <authorList>
            <person name="Yoshida K."/>
            <person name="Sommer R.J."/>
        </authorList>
    </citation>
    <scope>NUCLEOTIDE SEQUENCE</scope>
    <source>
        <strain evidence="1">RS5133</strain>
    </source>
</reference>
<feature type="non-terminal residue" evidence="1">
    <location>
        <position position="90"/>
    </location>
</feature>
<evidence type="ECO:0000313" key="2">
    <source>
        <dbReference type="Proteomes" id="UP001432322"/>
    </source>
</evidence>
<comment type="caution">
    <text evidence="1">The sequence shown here is derived from an EMBL/GenBank/DDBJ whole genome shotgun (WGS) entry which is preliminary data.</text>
</comment>
<accession>A0AAV5V4R8</accession>
<protein>
    <submittedName>
        <fullName evidence="1">Uncharacterized protein</fullName>
    </submittedName>
</protein>
<proteinExistence type="predicted"/>
<gene>
    <name evidence="1" type="ORF">PFISCL1PPCAC_4152</name>
</gene>
<sequence length="90" mass="10252">LYPDMSRCSNMVVIGDTAFCYTARLWALDMPEKRWRIVEVHGDTPLHPRSTLERHLRVSSDGLLEVAGVNDSIQCAYSYYYRVDASLDPG</sequence>
<evidence type="ECO:0000313" key="1">
    <source>
        <dbReference type="EMBL" id="GMT12855.1"/>
    </source>
</evidence>
<feature type="non-terminal residue" evidence="1">
    <location>
        <position position="1"/>
    </location>
</feature>
<dbReference type="AlphaFoldDB" id="A0AAV5V4R8"/>